<accession>G4RAE7</accession>
<name>G4RAE7_PELHB</name>
<sequence length="61" mass="6902">MHKRDTLTPLVENGGHGRTRPLGRTFDQQQIHICVRRGSITHQAVTPCQMKAELNESLSIH</sequence>
<dbReference type="Proteomes" id="UP000008850">
    <property type="component" value="Chromosome"/>
</dbReference>
<gene>
    <name evidence="2" type="ordered locus">KKY_465</name>
</gene>
<organism evidence="2 3">
    <name type="scientific">Pelagibacterium halotolerans (strain DSM 22347 / JCM 15775 / CGMCC 1.7692 / B2)</name>
    <dbReference type="NCBI Taxonomy" id="1082931"/>
    <lineage>
        <taxon>Bacteria</taxon>
        <taxon>Pseudomonadati</taxon>
        <taxon>Pseudomonadota</taxon>
        <taxon>Alphaproteobacteria</taxon>
        <taxon>Hyphomicrobiales</taxon>
        <taxon>Devosiaceae</taxon>
        <taxon>Pelagibacterium</taxon>
    </lineage>
</organism>
<evidence type="ECO:0000313" key="2">
    <source>
        <dbReference type="EMBL" id="AEQ50506.1"/>
    </source>
</evidence>
<reference evidence="2 3" key="1">
    <citation type="journal article" date="2012" name="J. Bacteriol.">
        <title>Complete genome sequence of Pelagibacterium halotolerans B2T.</title>
        <authorList>
            <person name="Huo Y.Y."/>
            <person name="Cheng H."/>
            <person name="Han X.F."/>
            <person name="Jiang X.W."/>
            <person name="Sun C."/>
            <person name="Zhang X.Q."/>
            <person name="Zhu X.F."/>
            <person name="Liu Y.F."/>
            <person name="Li P.F."/>
            <person name="Ni P.X."/>
            <person name="Wu M."/>
        </authorList>
    </citation>
    <scope>NUCLEOTIDE SEQUENCE [LARGE SCALE GENOMIC DNA]</scope>
    <source>
        <strain evidence="3">DSM 22347 / JCM 15775 / CGMCC 1.7692 / B2</strain>
    </source>
</reference>
<dbReference type="KEGG" id="phl:KKY_465"/>
<evidence type="ECO:0000313" key="3">
    <source>
        <dbReference type="Proteomes" id="UP000008850"/>
    </source>
</evidence>
<feature type="region of interest" description="Disordered" evidence="1">
    <location>
        <begin position="1"/>
        <end position="23"/>
    </location>
</feature>
<keyword evidence="3" id="KW-1185">Reference proteome</keyword>
<dbReference type="HOGENOM" id="CLU_2918591_0_0_5"/>
<protein>
    <submittedName>
        <fullName evidence="2">Uncharacterized protein</fullName>
    </submittedName>
</protein>
<dbReference type="STRING" id="1082931.KKY_465"/>
<dbReference type="AlphaFoldDB" id="G4RAE7"/>
<evidence type="ECO:0000256" key="1">
    <source>
        <dbReference type="SAM" id="MobiDB-lite"/>
    </source>
</evidence>
<dbReference type="EMBL" id="CP003075">
    <property type="protein sequence ID" value="AEQ50506.1"/>
    <property type="molecule type" value="Genomic_DNA"/>
</dbReference>
<proteinExistence type="predicted"/>